<dbReference type="STRING" id="656916.A0A2G7G177"/>
<reference evidence="1 2" key="1">
    <citation type="submission" date="2017-05" db="EMBL/GenBank/DDBJ databases">
        <title>Genome sequence for an aflatoxigenic pathogen of Argentinian peanut, Aspergillus arachidicola.</title>
        <authorList>
            <person name="Moore G."/>
            <person name="Beltz S.B."/>
            <person name="Mack B.M."/>
        </authorList>
    </citation>
    <scope>NUCLEOTIDE SEQUENCE [LARGE SCALE GENOMIC DNA]</scope>
    <source>
        <strain evidence="1 2">CBS 117610</strain>
    </source>
</reference>
<sequence length="255" mass="29285">MEHPIFQKVEGLPVIICKTCQCGVWPNEIVSHLKNRFHRKPHAEAVQTQELVQQWDGIVQNAQEATIPDQIDEPVPGLPTYSDGWMCRRDYPRCRYIGRSINSMRSHWREVHGWSLHSRGRVSRQRQIEGAAELQQLYILVTCQQIFPSRQGSHYIHAIEAVREAVKEAQTRAGLVVETDDGVETPLPDSDDPVEQGVRRIWDAMERVILKSQQTVRHTGQAIRVEAVRSEKGQTPYRPLQEYMDADSVSKHVQP</sequence>
<accession>A0A2G7G177</accession>
<dbReference type="InterPro" id="IPR022698">
    <property type="entry name" value="OrsD"/>
</dbReference>
<comment type="caution">
    <text evidence="1">The sequence shown here is derived from an EMBL/GenBank/DDBJ whole genome shotgun (WGS) entry which is preliminary data.</text>
</comment>
<organism evidence="1 2">
    <name type="scientific">Aspergillus arachidicola</name>
    <dbReference type="NCBI Taxonomy" id="656916"/>
    <lineage>
        <taxon>Eukaryota</taxon>
        <taxon>Fungi</taxon>
        <taxon>Dikarya</taxon>
        <taxon>Ascomycota</taxon>
        <taxon>Pezizomycotina</taxon>
        <taxon>Eurotiomycetes</taxon>
        <taxon>Eurotiomycetidae</taxon>
        <taxon>Eurotiales</taxon>
        <taxon>Aspergillaceae</taxon>
        <taxon>Aspergillus</taxon>
        <taxon>Aspergillus subgen. Circumdati</taxon>
    </lineage>
</organism>
<gene>
    <name evidence="1" type="ORF">AARAC_006137</name>
</gene>
<protein>
    <recommendedName>
        <fullName evidence="3">C2H2-type domain-containing protein</fullName>
    </recommendedName>
</protein>
<dbReference type="AlphaFoldDB" id="A0A2G7G177"/>
<evidence type="ECO:0000313" key="1">
    <source>
        <dbReference type="EMBL" id="PIG86599.1"/>
    </source>
</evidence>
<evidence type="ECO:0000313" key="2">
    <source>
        <dbReference type="Proteomes" id="UP000231358"/>
    </source>
</evidence>
<dbReference type="Proteomes" id="UP000231358">
    <property type="component" value="Unassembled WGS sequence"/>
</dbReference>
<dbReference type="EMBL" id="NEXV01000243">
    <property type="protein sequence ID" value="PIG86599.1"/>
    <property type="molecule type" value="Genomic_DNA"/>
</dbReference>
<evidence type="ECO:0008006" key="3">
    <source>
        <dbReference type="Google" id="ProtNLM"/>
    </source>
</evidence>
<dbReference type="Pfam" id="PF12013">
    <property type="entry name" value="OrsD"/>
    <property type="match status" value="1"/>
</dbReference>
<proteinExistence type="predicted"/>
<name>A0A2G7G177_9EURO</name>
<keyword evidence="2" id="KW-1185">Reference proteome</keyword>